<organism evidence="1 2">
    <name type="scientific">Mesonia ostreae</name>
    <dbReference type="NCBI Taxonomy" id="861110"/>
    <lineage>
        <taxon>Bacteria</taxon>
        <taxon>Pseudomonadati</taxon>
        <taxon>Bacteroidota</taxon>
        <taxon>Flavobacteriia</taxon>
        <taxon>Flavobacteriales</taxon>
        <taxon>Flavobacteriaceae</taxon>
        <taxon>Mesonia</taxon>
    </lineage>
</organism>
<protein>
    <submittedName>
        <fullName evidence="1">GLPGLI family protein</fullName>
    </submittedName>
</protein>
<dbReference type="InterPro" id="IPR005901">
    <property type="entry name" value="GLPGLI"/>
</dbReference>
<keyword evidence="2" id="KW-1185">Reference proteome</keyword>
<dbReference type="EMBL" id="JAVRBG010000006">
    <property type="protein sequence ID" value="MDT0294478.1"/>
    <property type="molecule type" value="Genomic_DNA"/>
</dbReference>
<sequence length="264" mass="30379">MKSILFFITAYFFIIQPATSQQGIVRYGHIESLGKGGPVGLDFNAFLLFDKNQTYYVTAKDSLENSSNLEGQKLEKKNNSENKEVYLGKHTLAKGKQVYFDRKKDSLWWNVKYGSIIYGKEDRPAINWKLQNDTKKIGNIICKKATAEFRGRNYTVWYTEKIPLPYGPWKFQGLPGLVLEAYDTNKELYIYFKSINYPLDKKQPVPKIINPNGNDDWVSIPEYKKLLEKFVDKGKTKALLLSKKLGDGINVKAGEMDELCLEIF</sequence>
<dbReference type="RefSeq" id="WP_311401412.1">
    <property type="nucleotide sequence ID" value="NZ_JAVRBG010000006.1"/>
</dbReference>
<comment type="caution">
    <text evidence="1">The sequence shown here is derived from an EMBL/GenBank/DDBJ whole genome shotgun (WGS) entry which is preliminary data.</text>
</comment>
<dbReference type="Proteomes" id="UP001182991">
    <property type="component" value="Unassembled WGS sequence"/>
</dbReference>
<dbReference type="Pfam" id="PF09697">
    <property type="entry name" value="Porph_ging"/>
    <property type="match status" value="1"/>
</dbReference>
<evidence type="ECO:0000313" key="1">
    <source>
        <dbReference type="EMBL" id="MDT0294478.1"/>
    </source>
</evidence>
<gene>
    <name evidence="1" type="ORF">RLT85_07510</name>
</gene>
<name>A0ABU2KIE7_9FLAO</name>
<dbReference type="NCBIfam" id="TIGR01200">
    <property type="entry name" value="GLPGLI"/>
    <property type="match status" value="1"/>
</dbReference>
<evidence type="ECO:0000313" key="2">
    <source>
        <dbReference type="Proteomes" id="UP001182991"/>
    </source>
</evidence>
<accession>A0ABU2KIE7</accession>
<reference evidence="2" key="1">
    <citation type="submission" date="2023-07" db="EMBL/GenBank/DDBJ databases">
        <title>Isolating and identifying novel microbial strains from the Mariana Trench.</title>
        <authorList>
            <person name="Fu H."/>
        </authorList>
    </citation>
    <scope>NUCLEOTIDE SEQUENCE [LARGE SCALE GENOMIC DNA]</scope>
    <source>
        <strain evidence="2">T-y2</strain>
    </source>
</reference>
<proteinExistence type="predicted"/>